<evidence type="ECO:0000313" key="4">
    <source>
        <dbReference type="Proteomes" id="UP000245168"/>
    </source>
</evidence>
<dbReference type="AlphaFoldDB" id="A0A2U2BTR5"/>
<protein>
    <recommendedName>
        <fullName evidence="2">Isochorismatase-like domain-containing protein</fullName>
    </recommendedName>
</protein>
<dbReference type="PANTHER" id="PTHR43540">
    <property type="entry name" value="PEROXYUREIDOACRYLATE/UREIDOACRYLATE AMIDOHYDROLASE-RELATED"/>
    <property type="match status" value="1"/>
</dbReference>
<proteinExistence type="predicted"/>
<accession>A0A2U2BTR5</accession>
<dbReference type="InterPro" id="IPR050272">
    <property type="entry name" value="Isochorismatase-like_hydrls"/>
</dbReference>
<evidence type="ECO:0000256" key="1">
    <source>
        <dbReference type="ARBA" id="ARBA00022801"/>
    </source>
</evidence>
<dbReference type="InterPro" id="IPR036380">
    <property type="entry name" value="Isochorismatase-like_sf"/>
</dbReference>
<dbReference type="GO" id="GO:0016787">
    <property type="term" value="F:hydrolase activity"/>
    <property type="evidence" value="ECO:0007669"/>
    <property type="project" value="UniProtKB-KW"/>
</dbReference>
<dbReference type="EMBL" id="QEXV01000003">
    <property type="protein sequence ID" value="PWE17398.1"/>
    <property type="molecule type" value="Genomic_DNA"/>
</dbReference>
<feature type="domain" description="Isochorismatase-like" evidence="2">
    <location>
        <begin position="7"/>
        <end position="155"/>
    </location>
</feature>
<dbReference type="SUPFAM" id="SSF52499">
    <property type="entry name" value="Isochorismatase-like hydrolases"/>
    <property type="match status" value="1"/>
</dbReference>
<dbReference type="Gene3D" id="3.40.50.850">
    <property type="entry name" value="Isochorismatase-like"/>
    <property type="match status" value="1"/>
</dbReference>
<evidence type="ECO:0000313" key="3">
    <source>
        <dbReference type="EMBL" id="PWE17398.1"/>
    </source>
</evidence>
<sequence>MVFGIPVLLCMDLQMEFVARHRPWADPDGEAIAAVCADILANARRSGWHVVHTQLHRGGPMIPGQGLPQAVPGCEPRPGEVLLKRAGVSAYAHPELESVLDGAMESGVVMMGFSAPMSLTTTLYDAQDRGHRLSLLEEAVGSAEVGEWSAHHTRLLCIETARKLGRLVRRAEFNGDLGETPSLAARA</sequence>
<evidence type="ECO:0000259" key="2">
    <source>
        <dbReference type="Pfam" id="PF00857"/>
    </source>
</evidence>
<dbReference type="InterPro" id="IPR000868">
    <property type="entry name" value="Isochorismatase-like_dom"/>
</dbReference>
<comment type="caution">
    <text evidence="3">The sequence shown here is derived from an EMBL/GenBank/DDBJ whole genome shotgun (WGS) entry which is preliminary data.</text>
</comment>
<gene>
    <name evidence="3" type="ORF">DDZ18_06860</name>
</gene>
<dbReference type="Proteomes" id="UP000245168">
    <property type="component" value="Unassembled WGS sequence"/>
</dbReference>
<organism evidence="3 4">
    <name type="scientific">Marinicauda salina</name>
    <dbReference type="NCBI Taxonomy" id="2135793"/>
    <lineage>
        <taxon>Bacteria</taxon>
        <taxon>Pseudomonadati</taxon>
        <taxon>Pseudomonadota</taxon>
        <taxon>Alphaproteobacteria</taxon>
        <taxon>Maricaulales</taxon>
        <taxon>Maricaulaceae</taxon>
        <taxon>Marinicauda</taxon>
    </lineage>
</organism>
<keyword evidence="4" id="KW-1185">Reference proteome</keyword>
<dbReference type="RefSeq" id="WP_109252629.1">
    <property type="nucleotide sequence ID" value="NZ_QEXV01000003.1"/>
</dbReference>
<dbReference type="PANTHER" id="PTHR43540:SF15">
    <property type="entry name" value="BLR5631 PROTEIN"/>
    <property type="match status" value="1"/>
</dbReference>
<keyword evidence="1" id="KW-0378">Hydrolase</keyword>
<name>A0A2U2BTR5_9PROT</name>
<dbReference type="Pfam" id="PF00857">
    <property type="entry name" value="Isochorismatase"/>
    <property type="match status" value="1"/>
</dbReference>
<reference evidence="4" key="1">
    <citation type="submission" date="2018-05" db="EMBL/GenBank/DDBJ databases">
        <authorList>
            <person name="Liu B.-T."/>
        </authorList>
    </citation>
    <scope>NUCLEOTIDE SEQUENCE [LARGE SCALE GENOMIC DNA]</scope>
    <source>
        <strain evidence="4">WD6-1</strain>
    </source>
</reference>
<dbReference type="OrthoDB" id="8219968at2"/>